<proteinExistence type="predicted"/>
<evidence type="ECO:0000313" key="2">
    <source>
        <dbReference type="EMBL" id="WNL34787.1"/>
    </source>
</evidence>
<accession>A0AA96INA4</accession>
<gene>
    <name evidence="2" type="ORF">RMP68_04055</name>
</gene>
<keyword evidence="1" id="KW-1133">Transmembrane helix</keyword>
<feature type="transmembrane region" description="Helical" evidence="1">
    <location>
        <begin position="6"/>
        <end position="28"/>
    </location>
</feature>
<organism evidence="2">
    <name type="scientific">Arcobacter cryaerophilus gv. pseudocryaerophilus</name>
    <dbReference type="NCBI Taxonomy" id="2933791"/>
    <lineage>
        <taxon>Bacteria</taxon>
        <taxon>Pseudomonadati</taxon>
        <taxon>Campylobacterota</taxon>
        <taxon>Epsilonproteobacteria</taxon>
        <taxon>Campylobacterales</taxon>
        <taxon>Arcobacteraceae</taxon>
        <taxon>Aliarcobacter</taxon>
    </lineage>
</organism>
<evidence type="ECO:0000256" key="1">
    <source>
        <dbReference type="SAM" id="Phobius"/>
    </source>
</evidence>
<dbReference type="Proteomes" id="UP001305220">
    <property type="component" value="Chromosome"/>
</dbReference>
<name>A0AA96INA4_9BACT</name>
<dbReference type="EMBL" id="CP134856">
    <property type="protein sequence ID" value="WNL34787.1"/>
    <property type="molecule type" value="Genomic_DNA"/>
</dbReference>
<reference evidence="2" key="1">
    <citation type="submission" date="2023-09" db="EMBL/GenBank/DDBJ databases">
        <title>Arcobacter tbilisiensis sp. nov. isolated from chicken meat in Tbilisi, Georgia.</title>
        <authorList>
            <person name="Matthias R."/>
            <person name="Zautner A.E."/>
        </authorList>
    </citation>
    <scope>NUCLEOTIDE SEQUENCE</scope>
    <source>
        <strain evidence="2">LEO 62</strain>
    </source>
</reference>
<keyword evidence="1" id="KW-0812">Transmembrane</keyword>
<protein>
    <submittedName>
        <fullName evidence="2">Uncharacterized protein</fullName>
    </submittedName>
</protein>
<dbReference type="AlphaFoldDB" id="A0AA96INA4"/>
<keyword evidence="1" id="KW-0472">Membrane</keyword>
<sequence length="376" mass="44579">MKSLIWIKVLLSLILIIVFSVCLINYIVDPYNLYKTNLFKNKPKDYEQMRIVKILKIEEIKPVSLILGSSRAEVAIDPNSSFFIKPAFNAANAGATIYESKLYLQHAINKSYIKKVLLVADWRMFNDERMSKIDNIESLFLNKYHIYRYLLNFKVLEDSIYTINNNKQPSLYYDLGNMKEYYFQDIIIANGGHYKTMLSEEKKYYKLLSNNNLYKDTQKSSLLDFIEILELCYKNDIELDIVFGPSHIRQWEAFDYYKDYETLLTWKKDLVEIVQKVANKFNKIPFRIVDFAVYNEYTSEKIPTEENQSMVYHYEGSHYKPKLGEMLLKSLSSGDYHNNFGVELNNNNIDSHLQKLREDRNKFINTKEYRKEVFGE</sequence>
<dbReference type="RefSeq" id="WP_390875444.1">
    <property type="nucleotide sequence ID" value="NZ_CP134856.1"/>
</dbReference>